<keyword evidence="2 5" id="KW-0285">Flavoprotein</keyword>
<evidence type="ECO:0000256" key="2">
    <source>
        <dbReference type="ARBA" id="ARBA00022630"/>
    </source>
</evidence>
<dbReference type="Pfam" id="PF00881">
    <property type="entry name" value="Nitroreductase"/>
    <property type="match status" value="1"/>
</dbReference>
<dbReference type="Gene3D" id="3.40.109.10">
    <property type="entry name" value="NADH Oxidase"/>
    <property type="match status" value="1"/>
</dbReference>
<dbReference type="SUPFAM" id="SSF55469">
    <property type="entry name" value="FMN-dependent nitroreductase-like"/>
    <property type="match status" value="1"/>
</dbReference>
<dbReference type="InterPro" id="IPR029479">
    <property type="entry name" value="Nitroreductase"/>
</dbReference>
<reference evidence="7 8" key="1">
    <citation type="journal article" date="2017" name="MBio">
        <title>Type VI secretion-mediated competition in the bee gut microbiome.</title>
        <authorList>
            <person name="Steele M.I."/>
            <person name="Kwong W.K."/>
            <person name="Powell J.E."/>
            <person name="Whiteley M."/>
            <person name="Moran N.A."/>
        </authorList>
    </citation>
    <scope>NUCLEOTIDE SEQUENCE [LARGE SCALE GENOMIC DNA]</scope>
    <source>
        <strain evidence="7 8">HK3</strain>
    </source>
</reference>
<organism evidence="7 8">
    <name type="scientific">Snodgrassella alvi</name>
    <dbReference type="NCBI Taxonomy" id="1196083"/>
    <lineage>
        <taxon>Bacteria</taxon>
        <taxon>Pseudomonadati</taxon>
        <taxon>Pseudomonadota</taxon>
        <taxon>Betaproteobacteria</taxon>
        <taxon>Neisseriales</taxon>
        <taxon>Neisseriaceae</taxon>
        <taxon>Snodgrassella</taxon>
    </lineage>
</organism>
<dbReference type="CDD" id="cd02146">
    <property type="entry name" value="NfsA-like"/>
    <property type="match status" value="1"/>
</dbReference>
<evidence type="ECO:0000313" key="7">
    <source>
        <dbReference type="EMBL" id="PIT58503.1"/>
    </source>
</evidence>
<dbReference type="InterPro" id="IPR016446">
    <property type="entry name" value="Flavin_OxRdtase_Frp"/>
</dbReference>
<dbReference type="GO" id="GO:0016491">
    <property type="term" value="F:oxidoreductase activity"/>
    <property type="evidence" value="ECO:0007669"/>
    <property type="project" value="UniProtKB-UniRule"/>
</dbReference>
<comment type="caution">
    <text evidence="7">The sequence shown here is derived from an EMBL/GenBank/DDBJ whole genome shotgun (WGS) entry which is preliminary data.</text>
</comment>
<dbReference type="InterPro" id="IPR000415">
    <property type="entry name" value="Nitroreductase-like"/>
</dbReference>
<evidence type="ECO:0000313" key="8">
    <source>
        <dbReference type="Proteomes" id="UP000230463"/>
    </source>
</evidence>
<dbReference type="PIRSF" id="PIRSF005426">
    <property type="entry name" value="Frp"/>
    <property type="match status" value="1"/>
</dbReference>
<dbReference type="Proteomes" id="UP000230463">
    <property type="component" value="Unassembled WGS sequence"/>
</dbReference>
<dbReference type="PANTHER" id="PTHR43425:SF2">
    <property type="entry name" value="OXYGEN-INSENSITIVE NADPH NITROREDUCTASE"/>
    <property type="match status" value="1"/>
</dbReference>
<comment type="similarity">
    <text evidence="1 5">Belongs to the flavin oxidoreductase frp family.</text>
</comment>
<dbReference type="PANTHER" id="PTHR43425">
    <property type="entry name" value="OXYGEN-INSENSITIVE NADPH NITROREDUCTASE"/>
    <property type="match status" value="1"/>
</dbReference>
<dbReference type="RefSeq" id="WP_100124386.1">
    <property type="nucleotide sequence ID" value="NZ_MEIO01000058.1"/>
</dbReference>
<evidence type="ECO:0000256" key="1">
    <source>
        <dbReference type="ARBA" id="ARBA00008366"/>
    </source>
</evidence>
<evidence type="ECO:0000256" key="4">
    <source>
        <dbReference type="ARBA" id="ARBA00023002"/>
    </source>
</evidence>
<name>A0A855FSE6_9NEIS</name>
<keyword evidence="3 5" id="KW-0288">FMN</keyword>
<evidence type="ECO:0000259" key="6">
    <source>
        <dbReference type="Pfam" id="PF00881"/>
    </source>
</evidence>
<feature type="domain" description="Nitroreductase" evidence="6">
    <location>
        <begin position="17"/>
        <end position="167"/>
    </location>
</feature>
<keyword evidence="5" id="KW-0521">NADP</keyword>
<sequence>MSYHSDLSSAATLPTIYRHRSIRKFTEEALTNEQREAILEAGRAASSSSFMQSTHIIRVTDTEKRAALCEVAANQKYVRTAAEFWVFCVDYTRHKLAFPEAQLDWTEGMIIGAVDAGIMAQNCLLAAESLGLGGVYIGSLRNDVKRAAEILELPQLTFPLFGLCLGHPAQDPMYRPRLPLDTLVSENRYRPLDPAKLAAYDEQLTVYYRERSGLDLNWSKAVANNFAQPVRPQILPFLHQQGLAER</sequence>
<dbReference type="AlphaFoldDB" id="A0A855FSE6"/>
<evidence type="ECO:0000256" key="5">
    <source>
        <dbReference type="PIRNR" id="PIRNR005426"/>
    </source>
</evidence>
<evidence type="ECO:0000256" key="3">
    <source>
        <dbReference type="ARBA" id="ARBA00022643"/>
    </source>
</evidence>
<dbReference type="EMBL" id="MEIU01000074">
    <property type="protein sequence ID" value="PIT58503.1"/>
    <property type="molecule type" value="Genomic_DNA"/>
</dbReference>
<gene>
    <name evidence="7" type="ORF">BHC57_11650</name>
</gene>
<protein>
    <submittedName>
        <fullName evidence="7">Nitroreductase A</fullName>
    </submittedName>
</protein>
<keyword evidence="4 5" id="KW-0560">Oxidoreductase</keyword>
<proteinExistence type="inferred from homology"/>
<accession>A0A855FSE6</accession>
<dbReference type="NCBIfam" id="NF008033">
    <property type="entry name" value="PRK10765.1"/>
    <property type="match status" value="1"/>
</dbReference>